<evidence type="ECO:0000256" key="4">
    <source>
        <dbReference type="ARBA" id="ARBA00009131"/>
    </source>
</evidence>
<gene>
    <name evidence="22" type="primary">DZIP1</name>
</gene>
<name>A0AAY4E479_9TELE</name>
<feature type="region of interest" description="Disordered" evidence="20">
    <location>
        <begin position="856"/>
        <end position="960"/>
    </location>
</feature>
<evidence type="ECO:0000256" key="3">
    <source>
        <dbReference type="ARBA" id="ARBA00004123"/>
    </source>
</evidence>
<keyword evidence="11 19" id="KW-0175">Coiled coil</keyword>
<dbReference type="InterPro" id="IPR036236">
    <property type="entry name" value="Znf_C2H2_sf"/>
</dbReference>
<evidence type="ECO:0000259" key="21">
    <source>
        <dbReference type="PROSITE" id="PS50157"/>
    </source>
</evidence>
<dbReference type="GO" id="GO:0005814">
    <property type="term" value="C:centriole"/>
    <property type="evidence" value="ECO:0007669"/>
    <property type="project" value="UniProtKB-SubCell"/>
</dbReference>
<dbReference type="FunFam" id="3.30.160.60:FF:001591">
    <property type="entry name" value="DAZ interacting zinc finger protein 1"/>
    <property type="match status" value="1"/>
</dbReference>
<evidence type="ECO:0000256" key="8">
    <source>
        <dbReference type="ARBA" id="ARBA00022771"/>
    </source>
</evidence>
<comment type="similarity">
    <text evidence="4">Belongs to the DZIP C2H2-type zinc-finger protein family.</text>
</comment>
<evidence type="ECO:0000256" key="5">
    <source>
        <dbReference type="ARBA" id="ARBA00022473"/>
    </source>
</evidence>
<evidence type="ECO:0000256" key="20">
    <source>
        <dbReference type="SAM" id="MobiDB-lite"/>
    </source>
</evidence>
<dbReference type="PANTHER" id="PTHR21502">
    <property type="entry name" value="ZINC FINGER PROTEIN DZIP1"/>
    <property type="match status" value="1"/>
</dbReference>
<feature type="compositionally biased region" description="Basic and acidic residues" evidence="20">
    <location>
        <begin position="875"/>
        <end position="890"/>
    </location>
</feature>
<keyword evidence="12" id="KW-0969">Cilium</keyword>
<evidence type="ECO:0000256" key="2">
    <source>
        <dbReference type="ARBA" id="ARBA00004120"/>
    </source>
</evidence>
<dbReference type="AlphaFoldDB" id="A0AAY4E479"/>
<feature type="compositionally biased region" description="Polar residues" evidence="20">
    <location>
        <begin position="674"/>
        <end position="694"/>
    </location>
</feature>
<protein>
    <recommendedName>
        <fullName evidence="16">Cilium assembly protein DZIP1</fullName>
    </recommendedName>
    <alternativeName>
        <fullName evidence="17">DAZ-interacting zinc finger protein 1</fullName>
    </alternativeName>
</protein>
<dbReference type="SMART" id="SM00355">
    <property type="entry name" value="ZnF_C2H2"/>
    <property type="match status" value="1"/>
</dbReference>
<reference evidence="22" key="3">
    <citation type="submission" date="2025-09" db="UniProtKB">
        <authorList>
            <consortium name="Ensembl"/>
        </authorList>
    </citation>
    <scope>IDENTIFICATION</scope>
</reference>
<evidence type="ECO:0000256" key="12">
    <source>
        <dbReference type="ARBA" id="ARBA00023069"/>
    </source>
</evidence>
<feature type="compositionally biased region" description="Low complexity" evidence="20">
    <location>
        <begin position="127"/>
        <end position="148"/>
    </location>
</feature>
<dbReference type="Pfam" id="PF13815">
    <property type="entry name" value="Dzip-like_N"/>
    <property type="match status" value="1"/>
</dbReference>
<reference evidence="22" key="2">
    <citation type="submission" date="2025-08" db="UniProtKB">
        <authorList>
            <consortium name="Ensembl"/>
        </authorList>
    </citation>
    <scope>IDENTIFICATION</scope>
</reference>
<evidence type="ECO:0000256" key="14">
    <source>
        <dbReference type="ARBA" id="ARBA00023242"/>
    </source>
</evidence>
<keyword evidence="7" id="KW-0479">Metal-binding</keyword>
<evidence type="ECO:0000256" key="1">
    <source>
        <dbReference type="ARBA" id="ARBA00004114"/>
    </source>
</evidence>
<dbReference type="SUPFAM" id="SSF57667">
    <property type="entry name" value="beta-beta-alpha zinc fingers"/>
    <property type="match status" value="1"/>
</dbReference>
<evidence type="ECO:0000256" key="18">
    <source>
        <dbReference type="PROSITE-ProRule" id="PRU00042"/>
    </source>
</evidence>
<dbReference type="PANTHER" id="PTHR21502:SF5">
    <property type="entry name" value="CILIUM ASSEMBLY PROTEIN DZIP1"/>
    <property type="match status" value="1"/>
</dbReference>
<feature type="coiled-coil region" evidence="19">
    <location>
        <begin position="344"/>
        <end position="423"/>
    </location>
</feature>
<dbReference type="Proteomes" id="UP000694580">
    <property type="component" value="Chromosome 15"/>
</dbReference>
<dbReference type="GO" id="GO:0036064">
    <property type="term" value="C:ciliary basal body"/>
    <property type="evidence" value="ECO:0007669"/>
    <property type="project" value="TreeGrafter"/>
</dbReference>
<feature type="domain" description="C2H2-type" evidence="21">
    <location>
        <begin position="303"/>
        <end position="331"/>
    </location>
</feature>
<sequence length="975" mass="110580">MRPVWNVRLPTSPASASNNFCRREQRFFKISFPTKLRKKARICRNSADLATRGTRELGDVLVCFHGDGKDALFRCRRARLNGRKEEEEESVQNPPPKMPFYNNVYYPYQSDVQGAPSSAGIPSLLNSPQSHHSSGSQGAPAGAAMSAAPASGITLPPSIFRPRRESIDWRRINAVDVDRVAAELDIAALLEHVNGVTFCNLEVEKCQRCQSPVDPALLKLFRLAQFTVEYLLHTQDHQSHSLRVVKDKVEAVEREREQLRSDLQSKMQKQTESLKTLKDELKQRKKIIASQQAMITAGMASYHKCQHCDKAFLNASYLQSHMQRRHPEEYDFNLMSENQRKLQSVRFQEEITKLKEQLEAQQQTYITKSSQQEQMMKEHMMKELEKWKEEERKNMNRQMDEIRERNNRDMDSLYKRNATLEKQLTKVLETNSLLMTKIDSRQSSSSTTHGQEERYQLEVLSLQQQLQRQEEKWTSKLDKVKTKYETETNKLSEDLQSMQMSLSDQKERSRRRAEKMDHRLQEQQQLLASQAQQINSQMRPITSSPVSIVMECPAEASIPDKKSIPVTYDSSISESRSALVIQQAKSFMKNPGARQDMRHIVEQAFVQRLEGNRVKRGARSISKEEYSRIMSTVLSKRRETVRVDPKYKFVEEEIRRTLDQRLRTRLEGGDLVPDQNSQTMQSAQARPRSSSLPSRVTRVVSGPVAKLLLTPQPAPRSRTNTLPKTSTPKSVYSSRTSPFSTDEESDEETPPQKPKTLQAKAQLSTAPQAAKVTQAKSLKLSALPAKEPQVKSSAALVTKTTVTAVESESEWTEGSEMEEIDPKQLQRAHNHGQNGNMNHNNVHGYLVKDLTRSLEKQLAERGPKKPAGGVNTVQDKNDTVRELKFNKDNKSDDDDDDDDDEDDWDISSLEDAPLAPPTTKQSPLLVKRSVESTSTSIWGTSSSKGPKPGLTEAGTGSTLKSSLVTVSDWSDSDGI</sequence>
<evidence type="ECO:0000256" key="7">
    <source>
        <dbReference type="ARBA" id="ARBA00022723"/>
    </source>
</evidence>
<keyword evidence="14" id="KW-0539">Nucleus</keyword>
<dbReference type="PROSITE" id="PS50157">
    <property type="entry name" value="ZINC_FINGER_C2H2_2"/>
    <property type="match status" value="1"/>
</dbReference>
<evidence type="ECO:0000313" key="23">
    <source>
        <dbReference type="Proteomes" id="UP000694580"/>
    </source>
</evidence>
<feature type="compositionally biased region" description="Polar residues" evidence="20">
    <location>
        <begin position="494"/>
        <end position="503"/>
    </location>
</feature>
<dbReference type="InterPro" id="IPR032714">
    <property type="entry name" value="DZIP1_N"/>
</dbReference>
<evidence type="ECO:0000256" key="10">
    <source>
        <dbReference type="ARBA" id="ARBA00022833"/>
    </source>
</evidence>
<dbReference type="GeneID" id="114764284"/>
<dbReference type="GeneTree" id="ENSGT00940000156862"/>
<dbReference type="RefSeq" id="XP_028809610.1">
    <property type="nucleotide sequence ID" value="XM_028953777.1"/>
</dbReference>
<dbReference type="GO" id="GO:0007507">
    <property type="term" value="P:heart development"/>
    <property type="evidence" value="ECO:0007669"/>
    <property type="project" value="UniProtKB-ARBA"/>
</dbReference>
<comment type="subcellular location">
    <subcellularLocation>
        <location evidence="2">Cytoplasm</location>
        <location evidence="2">Cytoskeleton</location>
        <location evidence="2">Cilium basal body</location>
    </subcellularLocation>
    <subcellularLocation>
        <location evidence="1">Cytoplasm</location>
        <location evidence="1">Cytoskeleton</location>
        <location evidence="1">Microtubule organizing center</location>
        <location evidence="1">Centrosome</location>
        <location evidence="1">Centriole</location>
    </subcellularLocation>
    <subcellularLocation>
        <location evidence="3">Nucleus</location>
    </subcellularLocation>
</comment>
<feature type="region of interest" description="Disordered" evidence="20">
    <location>
        <begin position="117"/>
        <end position="148"/>
    </location>
</feature>
<reference evidence="22 23" key="1">
    <citation type="submission" date="2020-06" db="EMBL/GenBank/DDBJ databases">
        <authorList>
            <consortium name="Wellcome Sanger Institute Data Sharing"/>
        </authorList>
    </citation>
    <scope>NUCLEOTIDE SEQUENCE [LARGE SCALE GENOMIC DNA]</scope>
</reference>
<proteinExistence type="inferred from homology"/>
<feature type="compositionally biased region" description="Low complexity" evidence="20">
    <location>
        <begin position="932"/>
        <end position="943"/>
    </location>
</feature>
<feature type="compositionally biased region" description="Polar residues" evidence="20">
    <location>
        <begin position="717"/>
        <end position="740"/>
    </location>
</feature>
<keyword evidence="15" id="KW-0966">Cell projection</keyword>
<dbReference type="Gene3D" id="3.30.160.60">
    <property type="entry name" value="Classic Zinc Finger"/>
    <property type="match status" value="1"/>
</dbReference>
<dbReference type="GO" id="GO:0008270">
    <property type="term" value="F:zinc ion binding"/>
    <property type="evidence" value="ECO:0007669"/>
    <property type="project" value="UniProtKB-KW"/>
</dbReference>
<feature type="region of interest" description="Disordered" evidence="20">
    <location>
        <begin position="490"/>
        <end position="513"/>
    </location>
</feature>
<evidence type="ECO:0000256" key="6">
    <source>
        <dbReference type="ARBA" id="ARBA00022490"/>
    </source>
</evidence>
<keyword evidence="23" id="KW-1185">Reference proteome</keyword>
<feature type="compositionally biased region" description="Acidic residues" evidence="20">
    <location>
        <begin position="891"/>
        <end position="905"/>
    </location>
</feature>
<dbReference type="InterPro" id="IPR013087">
    <property type="entry name" value="Znf_C2H2_type"/>
</dbReference>
<accession>A0AAY4E479</accession>
<dbReference type="GO" id="GO:0005737">
    <property type="term" value="C:cytoplasm"/>
    <property type="evidence" value="ECO:0007669"/>
    <property type="project" value="UniProtKB-ARBA"/>
</dbReference>
<dbReference type="PROSITE" id="PS00028">
    <property type="entry name" value="ZINC_FINGER_C2H2_1"/>
    <property type="match status" value="1"/>
</dbReference>
<feature type="coiled-coil region" evidence="19">
    <location>
        <begin position="242"/>
        <end position="287"/>
    </location>
</feature>
<dbReference type="GO" id="GO:0005634">
    <property type="term" value="C:nucleus"/>
    <property type="evidence" value="ECO:0007669"/>
    <property type="project" value="UniProtKB-SubCell"/>
</dbReference>
<evidence type="ECO:0000256" key="9">
    <source>
        <dbReference type="ARBA" id="ARBA00022794"/>
    </source>
</evidence>
<keyword evidence="9" id="KW-0970">Cilium biogenesis/degradation</keyword>
<keyword evidence="8 18" id="KW-0863">Zinc-finger</keyword>
<keyword evidence="10" id="KW-0862">Zinc</keyword>
<keyword evidence="5" id="KW-0217">Developmental protein</keyword>
<evidence type="ECO:0000256" key="16">
    <source>
        <dbReference type="ARBA" id="ARBA00072553"/>
    </source>
</evidence>
<evidence type="ECO:0000256" key="17">
    <source>
        <dbReference type="ARBA" id="ARBA00079993"/>
    </source>
</evidence>
<evidence type="ECO:0000256" key="15">
    <source>
        <dbReference type="ARBA" id="ARBA00023273"/>
    </source>
</evidence>
<dbReference type="GO" id="GO:0060271">
    <property type="term" value="P:cilium assembly"/>
    <property type="evidence" value="ECO:0007669"/>
    <property type="project" value="TreeGrafter"/>
</dbReference>
<evidence type="ECO:0000313" key="22">
    <source>
        <dbReference type="Ensembl" id="ENSDCDP00010052552.1"/>
    </source>
</evidence>
<dbReference type="Ensembl" id="ENSDCDT00010063040.1">
    <property type="protein sequence ID" value="ENSDCDP00010052552.1"/>
    <property type="gene ID" value="ENSDCDG00010030704.1"/>
</dbReference>
<keyword evidence="13" id="KW-0206">Cytoskeleton</keyword>
<dbReference type="Pfam" id="PF25977">
    <property type="entry name" value="DZIP1"/>
    <property type="match status" value="1"/>
</dbReference>
<evidence type="ECO:0000256" key="11">
    <source>
        <dbReference type="ARBA" id="ARBA00023054"/>
    </source>
</evidence>
<feature type="region of interest" description="Disordered" evidence="20">
    <location>
        <begin position="666"/>
        <end position="770"/>
    </location>
</feature>
<keyword evidence="6" id="KW-0963">Cytoplasm</keyword>
<evidence type="ECO:0000256" key="19">
    <source>
        <dbReference type="SAM" id="Coils"/>
    </source>
</evidence>
<dbReference type="InterPro" id="IPR058883">
    <property type="entry name" value="DZIP1_dom"/>
</dbReference>
<evidence type="ECO:0000256" key="13">
    <source>
        <dbReference type="ARBA" id="ARBA00023212"/>
    </source>
</evidence>
<organism evidence="22 23">
    <name type="scientific">Denticeps clupeoides</name>
    <name type="common">denticle herring</name>
    <dbReference type="NCBI Taxonomy" id="299321"/>
    <lineage>
        <taxon>Eukaryota</taxon>
        <taxon>Metazoa</taxon>
        <taxon>Chordata</taxon>
        <taxon>Craniata</taxon>
        <taxon>Vertebrata</taxon>
        <taxon>Euteleostomi</taxon>
        <taxon>Actinopterygii</taxon>
        <taxon>Neopterygii</taxon>
        <taxon>Teleostei</taxon>
        <taxon>Clupei</taxon>
        <taxon>Clupeiformes</taxon>
        <taxon>Denticipitoidei</taxon>
        <taxon>Denticipitidae</taxon>
        <taxon>Denticeps</taxon>
    </lineage>
</organism>
<dbReference type="InterPro" id="IPR051241">
    <property type="entry name" value="DZIP_RILPL"/>
</dbReference>